<dbReference type="SUPFAM" id="SSF143990">
    <property type="entry name" value="YbiA-like"/>
    <property type="match status" value="1"/>
</dbReference>
<sequence length="186" mass="21639">MINKKNMSDVITFFSSKKEYRSLSNFWLADVTIIDENENRIYESGEHCFHGEKYIRIGSKTMDPGRKRTLIEYGKTFSKPSIYTSPLIAKQKGGKRGLLLTVEELEFWQNESITVQYEICRWKMNNCNEVQEDLKKSGNKILVHPAMRCTAEKIKGRIWEGRAIIQNGELVILGNNKLGNIWMELR</sequence>
<dbReference type="Gene3D" id="1.10.357.40">
    <property type="entry name" value="YbiA-like"/>
    <property type="match status" value="1"/>
</dbReference>
<protein>
    <submittedName>
        <fullName evidence="1">Uncharacterized protein</fullName>
    </submittedName>
</protein>
<dbReference type="AlphaFoldDB" id="A0A6C0B8N4"/>
<dbReference type="InterPro" id="IPR012816">
    <property type="entry name" value="NADAR"/>
</dbReference>
<dbReference type="CDD" id="cd15457">
    <property type="entry name" value="NADAR"/>
    <property type="match status" value="1"/>
</dbReference>
<reference evidence="1" key="1">
    <citation type="journal article" date="2020" name="Nature">
        <title>Giant virus diversity and host interactions through global metagenomics.</title>
        <authorList>
            <person name="Schulz F."/>
            <person name="Roux S."/>
            <person name="Paez-Espino D."/>
            <person name="Jungbluth S."/>
            <person name="Walsh D.A."/>
            <person name="Denef V.J."/>
            <person name="McMahon K.D."/>
            <person name="Konstantinidis K.T."/>
            <person name="Eloe-Fadrosh E.A."/>
            <person name="Kyrpides N.C."/>
            <person name="Woyke T."/>
        </authorList>
    </citation>
    <scope>NUCLEOTIDE SEQUENCE</scope>
    <source>
        <strain evidence="1">GVMAG-M-3300010158-13</strain>
    </source>
</reference>
<proteinExistence type="predicted"/>
<organism evidence="1">
    <name type="scientific">viral metagenome</name>
    <dbReference type="NCBI Taxonomy" id="1070528"/>
    <lineage>
        <taxon>unclassified sequences</taxon>
        <taxon>metagenomes</taxon>
        <taxon>organismal metagenomes</taxon>
    </lineage>
</organism>
<name>A0A6C0B8N4_9ZZZZ</name>
<dbReference type="InterPro" id="IPR037238">
    <property type="entry name" value="YbiA-like_sf"/>
</dbReference>
<dbReference type="EMBL" id="MN739092">
    <property type="protein sequence ID" value="QHS88061.1"/>
    <property type="molecule type" value="Genomic_DNA"/>
</dbReference>
<evidence type="ECO:0000313" key="1">
    <source>
        <dbReference type="EMBL" id="QHS88061.1"/>
    </source>
</evidence>
<accession>A0A6C0B8N4</accession>